<keyword evidence="1" id="KW-0812">Transmembrane</keyword>
<evidence type="ECO:0000313" key="3">
    <source>
        <dbReference type="Proteomes" id="UP000800200"/>
    </source>
</evidence>
<evidence type="ECO:0000313" key="2">
    <source>
        <dbReference type="EMBL" id="KAF2189270.1"/>
    </source>
</evidence>
<protein>
    <submittedName>
        <fullName evidence="2">Uncharacterized protein</fullName>
    </submittedName>
</protein>
<feature type="transmembrane region" description="Helical" evidence="1">
    <location>
        <begin position="36"/>
        <end position="60"/>
    </location>
</feature>
<dbReference type="OrthoDB" id="3540210at2759"/>
<reference evidence="2" key="1">
    <citation type="journal article" date="2020" name="Stud. Mycol.">
        <title>101 Dothideomycetes genomes: a test case for predicting lifestyles and emergence of pathogens.</title>
        <authorList>
            <person name="Haridas S."/>
            <person name="Albert R."/>
            <person name="Binder M."/>
            <person name="Bloem J."/>
            <person name="Labutti K."/>
            <person name="Salamov A."/>
            <person name="Andreopoulos B."/>
            <person name="Baker S."/>
            <person name="Barry K."/>
            <person name="Bills G."/>
            <person name="Bluhm B."/>
            <person name="Cannon C."/>
            <person name="Castanera R."/>
            <person name="Culley D."/>
            <person name="Daum C."/>
            <person name="Ezra D."/>
            <person name="Gonzalez J."/>
            <person name="Henrissat B."/>
            <person name="Kuo A."/>
            <person name="Liang C."/>
            <person name="Lipzen A."/>
            <person name="Lutzoni F."/>
            <person name="Magnuson J."/>
            <person name="Mondo S."/>
            <person name="Nolan M."/>
            <person name="Ohm R."/>
            <person name="Pangilinan J."/>
            <person name="Park H.-J."/>
            <person name="Ramirez L."/>
            <person name="Alfaro M."/>
            <person name="Sun H."/>
            <person name="Tritt A."/>
            <person name="Yoshinaga Y."/>
            <person name="Zwiers L.-H."/>
            <person name="Turgeon B."/>
            <person name="Goodwin S."/>
            <person name="Spatafora J."/>
            <person name="Crous P."/>
            <person name="Grigoriev I."/>
        </authorList>
    </citation>
    <scope>NUCLEOTIDE SEQUENCE</scope>
    <source>
        <strain evidence="2">CBS 207.26</strain>
    </source>
</reference>
<keyword evidence="1" id="KW-1133">Transmembrane helix</keyword>
<sequence length="613" mass="68744">MSELDSKFVKRGLWVNWSHGPIMGQTITTDVRTGTIVVSFLAVLASIATVHLWHLITFFYHQRRARGHPSDGLFWQQQAILRTLPSPSSLMADSVKLWWCWRHRSNNTLARCFLLPFLALVFSLATLVATIFSSYVVDSSNIDVLDHVACPFAPSMCVGEELSAISMDTGLVDLNDKRGMNLKKSDRVQFRKKTTCGVLTLDGHSQIVNATNAPDLPKSYIQRPQSSQDPGEILALTYGGLRTAKKGDWENVTFSYSLAESNSTYRFLGVSRMAYLTPHPDWKGHFSPLSEIARKDADVALTTIHHNNIIYSNPVDDPVFAAHKPFKYVTGTGRNITMYMPDSPARTIGCTEQASRKYSRLENTTTANSPTVSILLQAGLIVEASPDKLPGANPTQIAVIQLLVSLIRDSDAKGYVDEPKTAGEKELCRAQKMRKAGGFANINVFGLVFIAVISCTIMILDIILLKFLVYLSRFRHALAPRLDRWIQDGVLQLQRRAYEAYGEGSWENLDEEIPVTTQKQTLSELPLTSLPVVSDHKQKLWLDQKHASTSESRFTEVDKGSHKSDEDDIELCEKTLRSPKSTRTWGTDFTHVEEGPHPEIWKKSSRFLHSRHI</sequence>
<accession>A0A6A6EGL4</accession>
<feature type="transmembrane region" description="Helical" evidence="1">
    <location>
        <begin position="444"/>
        <end position="471"/>
    </location>
</feature>
<dbReference type="Proteomes" id="UP000800200">
    <property type="component" value="Unassembled WGS sequence"/>
</dbReference>
<feature type="transmembrane region" description="Helical" evidence="1">
    <location>
        <begin position="112"/>
        <end position="137"/>
    </location>
</feature>
<proteinExistence type="predicted"/>
<gene>
    <name evidence="2" type="ORF">K469DRAFT_659388</name>
</gene>
<keyword evidence="3" id="KW-1185">Reference proteome</keyword>
<organism evidence="2 3">
    <name type="scientific">Zopfia rhizophila CBS 207.26</name>
    <dbReference type="NCBI Taxonomy" id="1314779"/>
    <lineage>
        <taxon>Eukaryota</taxon>
        <taxon>Fungi</taxon>
        <taxon>Dikarya</taxon>
        <taxon>Ascomycota</taxon>
        <taxon>Pezizomycotina</taxon>
        <taxon>Dothideomycetes</taxon>
        <taxon>Dothideomycetes incertae sedis</taxon>
        <taxon>Zopfiaceae</taxon>
        <taxon>Zopfia</taxon>
    </lineage>
</organism>
<dbReference type="EMBL" id="ML994621">
    <property type="protein sequence ID" value="KAF2189270.1"/>
    <property type="molecule type" value="Genomic_DNA"/>
</dbReference>
<evidence type="ECO:0000256" key="1">
    <source>
        <dbReference type="SAM" id="Phobius"/>
    </source>
</evidence>
<dbReference type="AlphaFoldDB" id="A0A6A6EGL4"/>
<name>A0A6A6EGL4_9PEZI</name>
<keyword evidence="1" id="KW-0472">Membrane</keyword>